<comment type="caution">
    <text evidence="1">The sequence shown here is derived from an EMBL/GenBank/DDBJ whole genome shotgun (WGS) entry which is preliminary data.</text>
</comment>
<proteinExistence type="predicted"/>
<reference evidence="1 2" key="1">
    <citation type="submission" date="2023-07" db="EMBL/GenBank/DDBJ databases">
        <title>Comparative genomics of wheat-associated soil bacteria to identify genetic determinants of phenazine resistance.</title>
        <authorList>
            <person name="Mouncey N."/>
        </authorList>
    </citation>
    <scope>NUCLEOTIDE SEQUENCE [LARGE SCALE GENOMIC DNA]</scope>
    <source>
        <strain evidence="1 2">W4I19-2</strain>
    </source>
</reference>
<evidence type="ECO:0000313" key="2">
    <source>
        <dbReference type="Proteomes" id="UP001243364"/>
    </source>
</evidence>
<dbReference type="Pfam" id="PF18966">
    <property type="entry name" value="Lipoprotein_23"/>
    <property type="match status" value="1"/>
</dbReference>
<protein>
    <recommendedName>
        <fullName evidence="3">Lipoprotein</fullName>
    </recommendedName>
</protein>
<organism evidence="1 2">
    <name type="scientific">Streptomyces achromogenes</name>
    <dbReference type="NCBI Taxonomy" id="67255"/>
    <lineage>
        <taxon>Bacteria</taxon>
        <taxon>Bacillati</taxon>
        <taxon>Actinomycetota</taxon>
        <taxon>Actinomycetes</taxon>
        <taxon>Kitasatosporales</taxon>
        <taxon>Streptomycetaceae</taxon>
        <taxon>Streptomyces</taxon>
    </lineage>
</organism>
<dbReference type="Proteomes" id="UP001243364">
    <property type="component" value="Unassembled WGS sequence"/>
</dbReference>
<dbReference type="EMBL" id="JAUSYA010000001">
    <property type="protein sequence ID" value="MDQ0688195.1"/>
    <property type="molecule type" value="Genomic_DNA"/>
</dbReference>
<keyword evidence="2" id="KW-1185">Reference proteome</keyword>
<sequence length="236" mass="24031">MRFGVGNAGHAGRGGHAGRLRRGVTLAALATGLVTGLVTGCTTEREGSDAATGTSGKSGVKVAKRGGSVGAAGSACELPVAFDIAEFWKAEAVDSVDASAAGTDLAEFGDLFLHQGPVTAACEIDAKPAGKIGFLRVWTGAPGKADARTVLKEFVAAEQEASGAVYREVEAGDVTGVEVEYTTTSKLLEESKQEHAFAVTTSKGPVVLHLGGMDTGEHEAMLPAYELAKSTLHTTG</sequence>
<evidence type="ECO:0008006" key="3">
    <source>
        <dbReference type="Google" id="ProtNLM"/>
    </source>
</evidence>
<accession>A0ABU0QC03</accession>
<gene>
    <name evidence="1" type="ORF">QFZ56_007158</name>
</gene>
<evidence type="ECO:0000313" key="1">
    <source>
        <dbReference type="EMBL" id="MDQ0688195.1"/>
    </source>
</evidence>
<name>A0ABU0QC03_STRAH</name>
<dbReference type="InterPro" id="IPR044058">
    <property type="entry name" value="Lipoprotein_23"/>
</dbReference>